<evidence type="ECO:0000313" key="2">
    <source>
        <dbReference type="WBParaSite" id="JU765_v2.g19178.t1"/>
    </source>
</evidence>
<dbReference type="Proteomes" id="UP000887576">
    <property type="component" value="Unplaced"/>
</dbReference>
<accession>A0AC34QTQ6</accession>
<name>A0AC34QTQ6_9BILA</name>
<reference evidence="2" key="1">
    <citation type="submission" date="2022-11" db="UniProtKB">
        <authorList>
            <consortium name="WormBaseParasite"/>
        </authorList>
    </citation>
    <scope>IDENTIFICATION</scope>
</reference>
<evidence type="ECO:0000313" key="1">
    <source>
        <dbReference type="Proteomes" id="UP000887576"/>
    </source>
</evidence>
<dbReference type="WBParaSite" id="JU765_v2.g19178.t1">
    <property type="protein sequence ID" value="JU765_v2.g19178.t1"/>
    <property type="gene ID" value="JU765_v2.g19178"/>
</dbReference>
<proteinExistence type="predicted"/>
<protein>
    <submittedName>
        <fullName evidence="2">Aldo-ketose reductase 1</fullName>
    </submittedName>
</protein>
<sequence>MIQRGISTIPKSTNEKRLKENFDVFDFELTKDEMDQFNTIKDDKQLFLFDFVKDHPYHPWKDALKKRGLI</sequence>
<organism evidence="1 2">
    <name type="scientific">Panagrolaimus sp. JU765</name>
    <dbReference type="NCBI Taxonomy" id="591449"/>
    <lineage>
        <taxon>Eukaryota</taxon>
        <taxon>Metazoa</taxon>
        <taxon>Ecdysozoa</taxon>
        <taxon>Nematoda</taxon>
        <taxon>Chromadorea</taxon>
        <taxon>Rhabditida</taxon>
        <taxon>Tylenchina</taxon>
        <taxon>Panagrolaimomorpha</taxon>
        <taxon>Panagrolaimoidea</taxon>
        <taxon>Panagrolaimidae</taxon>
        <taxon>Panagrolaimus</taxon>
    </lineage>
</organism>